<feature type="non-terminal residue" evidence="2">
    <location>
        <position position="72"/>
    </location>
</feature>
<proteinExistence type="predicted"/>
<evidence type="ECO:0000313" key="2">
    <source>
        <dbReference type="EMBL" id="GFU29483.1"/>
    </source>
</evidence>
<dbReference type="EMBL" id="BMAW01082495">
    <property type="protein sequence ID" value="GFU29483.1"/>
    <property type="molecule type" value="Genomic_DNA"/>
</dbReference>
<evidence type="ECO:0000313" key="3">
    <source>
        <dbReference type="Proteomes" id="UP000887013"/>
    </source>
</evidence>
<sequence>MKSQVPRQERLSAGTMAVFSRAGTASSPRQPAKREKEGNSQGGAQGEKEREKCIATSFKTHHGNASITDVPA</sequence>
<gene>
    <name evidence="2" type="ORF">NPIL_322801</name>
</gene>
<reference evidence="2" key="1">
    <citation type="submission" date="2020-08" db="EMBL/GenBank/DDBJ databases">
        <title>Multicomponent nature underlies the extraordinary mechanical properties of spider dragline silk.</title>
        <authorList>
            <person name="Kono N."/>
            <person name="Nakamura H."/>
            <person name="Mori M."/>
            <person name="Yoshida Y."/>
            <person name="Ohtoshi R."/>
            <person name="Malay A.D."/>
            <person name="Moran D.A.P."/>
            <person name="Tomita M."/>
            <person name="Numata K."/>
            <person name="Arakawa K."/>
        </authorList>
    </citation>
    <scope>NUCLEOTIDE SEQUENCE</scope>
</reference>
<comment type="caution">
    <text evidence="2">The sequence shown here is derived from an EMBL/GenBank/DDBJ whole genome shotgun (WGS) entry which is preliminary data.</text>
</comment>
<dbReference type="Proteomes" id="UP000887013">
    <property type="component" value="Unassembled WGS sequence"/>
</dbReference>
<name>A0A8X6QK62_NEPPI</name>
<organism evidence="2 3">
    <name type="scientific">Nephila pilipes</name>
    <name type="common">Giant wood spider</name>
    <name type="synonym">Nephila maculata</name>
    <dbReference type="NCBI Taxonomy" id="299642"/>
    <lineage>
        <taxon>Eukaryota</taxon>
        <taxon>Metazoa</taxon>
        <taxon>Ecdysozoa</taxon>
        <taxon>Arthropoda</taxon>
        <taxon>Chelicerata</taxon>
        <taxon>Arachnida</taxon>
        <taxon>Araneae</taxon>
        <taxon>Araneomorphae</taxon>
        <taxon>Entelegynae</taxon>
        <taxon>Araneoidea</taxon>
        <taxon>Nephilidae</taxon>
        <taxon>Nephila</taxon>
    </lineage>
</organism>
<evidence type="ECO:0000256" key="1">
    <source>
        <dbReference type="SAM" id="MobiDB-lite"/>
    </source>
</evidence>
<dbReference type="AlphaFoldDB" id="A0A8X6QK62"/>
<accession>A0A8X6QK62</accession>
<feature type="region of interest" description="Disordered" evidence="1">
    <location>
        <begin position="1"/>
        <end position="51"/>
    </location>
</feature>
<keyword evidence="3" id="KW-1185">Reference proteome</keyword>
<protein>
    <submittedName>
        <fullName evidence="2">Uncharacterized protein</fullName>
    </submittedName>
</protein>